<dbReference type="Pfam" id="PF13302">
    <property type="entry name" value="Acetyltransf_3"/>
    <property type="match status" value="1"/>
</dbReference>
<keyword evidence="2" id="KW-0808">Transferase</keyword>
<dbReference type="InterPro" id="IPR016181">
    <property type="entry name" value="Acyl_CoA_acyltransferase"/>
</dbReference>
<dbReference type="RefSeq" id="WP_005984157.1">
    <property type="nucleotide sequence ID" value="NZ_AOSV01000004.1"/>
</dbReference>
<dbReference type="Proteomes" id="UP000011922">
    <property type="component" value="Unassembled WGS sequence"/>
</dbReference>
<feature type="domain" description="N-acetyltransferase" evidence="1">
    <location>
        <begin position="16"/>
        <end position="175"/>
    </location>
</feature>
<gene>
    <name evidence="2" type="ORF">PCS_00709</name>
</gene>
<dbReference type="InterPro" id="IPR000182">
    <property type="entry name" value="GNAT_dom"/>
</dbReference>
<reference evidence="2 3" key="1">
    <citation type="journal article" date="2013" name="Genome Announc.">
        <title>Draft Genome Sequence for Desulfovibrio africanus Strain PCS.</title>
        <authorList>
            <person name="Brown S.D."/>
            <person name="Utturkar S.M."/>
            <person name="Arkin A.P."/>
            <person name="Deutschbauer A.M."/>
            <person name="Elias D.A."/>
            <person name="Hazen T.C."/>
            <person name="Chakraborty R."/>
        </authorList>
    </citation>
    <scope>NUCLEOTIDE SEQUENCE [LARGE SCALE GENOMIC DNA]</scope>
    <source>
        <strain evidence="2 3">PCS</strain>
    </source>
</reference>
<dbReference type="SUPFAM" id="SSF55729">
    <property type="entry name" value="Acyl-CoA N-acyltransferases (Nat)"/>
    <property type="match status" value="1"/>
</dbReference>
<protein>
    <submittedName>
        <fullName evidence="2">Acetyltransferase, ribosomal protein N-acetylase</fullName>
    </submittedName>
</protein>
<dbReference type="Gene3D" id="3.40.630.30">
    <property type="match status" value="1"/>
</dbReference>
<organism evidence="2 3">
    <name type="scientific">Desulfocurvibacter africanus PCS</name>
    <dbReference type="NCBI Taxonomy" id="1262666"/>
    <lineage>
        <taxon>Bacteria</taxon>
        <taxon>Pseudomonadati</taxon>
        <taxon>Thermodesulfobacteriota</taxon>
        <taxon>Desulfovibrionia</taxon>
        <taxon>Desulfovibrionales</taxon>
        <taxon>Desulfovibrionaceae</taxon>
        <taxon>Desulfocurvibacter</taxon>
    </lineage>
</organism>
<evidence type="ECO:0000313" key="3">
    <source>
        <dbReference type="Proteomes" id="UP000011922"/>
    </source>
</evidence>
<dbReference type="PANTHER" id="PTHR43415:SF3">
    <property type="entry name" value="GNAT-FAMILY ACETYLTRANSFERASE"/>
    <property type="match status" value="1"/>
</dbReference>
<dbReference type="PROSITE" id="PS51186">
    <property type="entry name" value="GNAT"/>
    <property type="match status" value="1"/>
</dbReference>
<comment type="caution">
    <text evidence="2">The sequence shown here is derived from an EMBL/GenBank/DDBJ whole genome shotgun (WGS) entry which is preliminary data.</text>
</comment>
<accession>M5Q2F6</accession>
<name>M5Q2F6_DESAF</name>
<evidence type="ECO:0000259" key="1">
    <source>
        <dbReference type="PROSITE" id="PS51186"/>
    </source>
</evidence>
<keyword evidence="2" id="KW-0689">Ribosomal protein</keyword>
<sequence>MSSGRQRPVFLTGKMITLSPLEPEDASGAYPEWLNDTKTSAGNSHHVFPYTRAEAADFIAKSTGSRTALILAIILRDDQSHIGNIALQNINYVSHNAELTILVGDPRCRGRGIGREACRLLLDHGFNALNLHRIYLGTLDSNIGMQRLAVYLGMREEGRRVEAMYKDGIYRDIIEYGILKRDFQPN</sequence>
<dbReference type="AlphaFoldDB" id="M5Q2F6"/>
<dbReference type="GO" id="GO:0005840">
    <property type="term" value="C:ribosome"/>
    <property type="evidence" value="ECO:0007669"/>
    <property type="project" value="UniProtKB-KW"/>
</dbReference>
<dbReference type="CDD" id="cd04301">
    <property type="entry name" value="NAT_SF"/>
    <property type="match status" value="1"/>
</dbReference>
<evidence type="ECO:0000313" key="2">
    <source>
        <dbReference type="EMBL" id="EMG38411.1"/>
    </source>
</evidence>
<dbReference type="EMBL" id="AOSV01000004">
    <property type="protein sequence ID" value="EMG38411.1"/>
    <property type="molecule type" value="Genomic_DNA"/>
</dbReference>
<keyword evidence="2" id="KW-0687">Ribonucleoprotein</keyword>
<dbReference type="GO" id="GO:0016747">
    <property type="term" value="F:acyltransferase activity, transferring groups other than amino-acyl groups"/>
    <property type="evidence" value="ECO:0007669"/>
    <property type="project" value="InterPro"/>
</dbReference>
<dbReference type="PANTHER" id="PTHR43415">
    <property type="entry name" value="SPERMIDINE N(1)-ACETYLTRANSFERASE"/>
    <property type="match status" value="1"/>
</dbReference>
<proteinExistence type="predicted"/>